<evidence type="ECO:0000256" key="5">
    <source>
        <dbReference type="ARBA" id="ARBA00022692"/>
    </source>
</evidence>
<reference evidence="12" key="1">
    <citation type="journal article" date="2019" name="Int. J. Syst. Evol. Microbiol.">
        <title>The Global Catalogue of Microorganisms (GCM) 10K type strain sequencing project: providing services to taxonomists for standard genome sequencing and annotation.</title>
        <authorList>
            <consortium name="The Broad Institute Genomics Platform"/>
            <consortium name="The Broad Institute Genome Sequencing Center for Infectious Disease"/>
            <person name="Wu L."/>
            <person name="Ma J."/>
        </authorList>
    </citation>
    <scope>NUCLEOTIDE SEQUENCE [LARGE SCALE GENOMIC DNA]</scope>
    <source>
        <strain evidence="12">CCUG 49571</strain>
    </source>
</reference>
<evidence type="ECO:0000256" key="3">
    <source>
        <dbReference type="ARBA" id="ARBA00022448"/>
    </source>
</evidence>
<keyword evidence="12" id="KW-1185">Reference proteome</keyword>
<dbReference type="InterPro" id="IPR005171">
    <property type="entry name" value="Cyt_c_oxidase_su4_prok"/>
</dbReference>
<comment type="subcellular location">
    <subcellularLocation>
        <location evidence="1">Cell membrane</location>
        <topology evidence="1">Multi-pass membrane protein</topology>
    </subcellularLocation>
</comment>
<dbReference type="PANTHER" id="PTHR36835:SF1">
    <property type="entry name" value="CYTOCHROME BO(3) UBIQUINOL OXIDASE SUBUNIT 4"/>
    <property type="match status" value="1"/>
</dbReference>
<evidence type="ECO:0000256" key="7">
    <source>
        <dbReference type="ARBA" id="ARBA00022989"/>
    </source>
</evidence>
<dbReference type="EMBL" id="JBHSEP010000011">
    <property type="protein sequence ID" value="MFC4599779.1"/>
    <property type="molecule type" value="Genomic_DNA"/>
</dbReference>
<feature type="transmembrane region" description="Helical" evidence="10">
    <location>
        <begin position="53"/>
        <end position="75"/>
    </location>
</feature>
<keyword evidence="9 10" id="KW-0472">Membrane</keyword>
<evidence type="ECO:0000313" key="11">
    <source>
        <dbReference type="EMBL" id="MFC4599779.1"/>
    </source>
</evidence>
<evidence type="ECO:0000256" key="10">
    <source>
        <dbReference type="SAM" id="Phobius"/>
    </source>
</evidence>
<dbReference type="RefSeq" id="WP_378098218.1">
    <property type="nucleotide sequence ID" value="NZ_JBHSEP010000011.1"/>
</dbReference>
<evidence type="ECO:0000256" key="8">
    <source>
        <dbReference type="ARBA" id="ARBA00023002"/>
    </source>
</evidence>
<dbReference type="Pfam" id="PF03626">
    <property type="entry name" value="COX4_pro"/>
    <property type="match status" value="1"/>
</dbReference>
<evidence type="ECO:0000313" key="12">
    <source>
        <dbReference type="Proteomes" id="UP001596028"/>
    </source>
</evidence>
<name>A0ABV9FF52_9BACL</name>
<feature type="transmembrane region" description="Helical" evidence="10">
    <location>
        <begin position="87"/>
        <end position="108"/>
    </location>
</feature>
<gene>
    <name evidence="11" type="primary">cyoD</name>
    <name evidence="11" type="ORF">ACFO3S_16110</name>
</gene>
<keyword evidence="8" id="KW-0560">Oxidoreductase</keyword>
<dbReference type="PANTHER" id="PTHR36835">
    <property type="entry name" value="CYTOCHROME BO(3) UBIQUINOL OXIDASE SUBUNIT 4"/>
    <property type="match status" value="1"/>
</dbReference>
<dbReference type="InterPro" id="IPR014210">
    <property type="entry name" value="Cyt_o_ubiqinol_oxidase_su4"/>
</dbReference>
<organism evidence="11 12">
    <name type="scientific">Cohnella hongkongensis</name>
    <dbReference type="NCBI Taxonomy" id="178337"/>
    <lineage>
        <taxon>Bacteria</taxon>
        <taxon>Bacillati</taxon>
        <taxon>Bacillota</taxon>
        <taxon>Bacilli</taxon>
        <taxon>Bacillales</taxon>
        <taxon>Paenibacillaceae</taxon>
        <taxon>Cohnella</taxon>
    </lineage>
</organism>
<feature type="transmembrane region" description="Helical" evidence="10">
    <location>
        <begin position="27"/>
        <end position="47"/>
    </location>
</feature>
<evidence type="ECO:0000256" key="9">
    <source>
        <dbReference type="ARBA" id="ARBA00023136"/>
    </source>
</evidence>
<comment type="similarity">
    <text evidence="2">Belongs to the cytochrome c oxidase bacterial subunit 4 family.</text>
</comment>
<keyword evidence="5 10" id="KW-0812">Transmembrane</keyword>
<keyword evidence="3" id="KW-0813">Transport</keyword>
<keyword evidence="7 10" id="KW-1133">Transmembrane helix</keyword>
<sequence length="114" mass="12443">MAQQLNHDTHAADEHGAHESHGSLKSYVIGFVLSLVLTIIPLVIVLNDVLEGAAAKVVLLGAAILQFVVQLVYFMHLKQEGKPRYNLMVLILGLIIVLTIVAGSIWIMTYNKVA</sequence>
<dbReference type="NCBIfam" id="TIGR02847">
    <property type="entry name" value="CyoD"/>
    <property type="match status" value="1"/>
</dbReference>
<dbReference type="InterPro" id="IPR050968">
    <property type="entry name" value="Cytochrome_c_oxidase_bac_sub4"/>
</dbReference>
<evidence type="ECO:0000256" key="6">
    <source>
        <dbReference type="ARBA" id="ARBA00022982"/>
    </source>
</evidence>
<evidence type="ECO:0000256" key="2">
    <source>
        <dbReference type="ARBA" id="ARBA00008079"/>
    </source>
</evidence>
<dbReference type="Proteomes" id="UP001596028">
    <property type="component" value="Unassembled WGS sequence"/>
</dbReference>
<keyword evidence="6" id="KW-0249">Electron transport</keyword>
<protein>
    <submittedName>
        <fullName evidence="11">Cytochrome o ubiquinol oxidase subunit IV</fullName>
    </submittedName>
</protein>
<accession>A0ABV9FF52</accession>
<proteinExistence type="inferred from homology"/>
<comment type="caution">
    <text evidence="11">The sequence shown here is derived from an EMBL/GenBank/DDBJ whole genome shotgun (WGS) entry which is preliminary data.</text>
</comment>
<evidence type="ECO:0000256" key="1">
    <source>
        <dbReference type="ARBA" id="ARBA00004651"/>
    </source>
</evidence>
<evidence type="ECO:0000256" key="4">
    <source>
        <dbReference type="ARBA" id="ARBA00022475"/>
    </source>
</evidence>
<keyword evidence="4" id="KW-1003">Cell membrane</keyword>